<dbReference type="AlphaFoldDB" id="A0A1H5RNM6"/>
<gene>
    <name evidence="2" type="ORF">SAMN05216354_0174</name>
</gene>
<evidence type="ECO:0000259" key="1">
    <source>
        <dbReference type="PROSITE" id="PS51671"/>
    </source>
</evidence>
<reference evidence="2 3" key="1">
    <citation type="submission" date="2016-10" db="EMBL/GenBank/DDBJ databases">
        <authorList>
            <person name="de Groot N.N."/>
        </authorList>
    </citation>
    <scope>NUCLEOTIDE SEQUENCE [LARGE SCALE GENOMIC DNA]</scope>
    <source>
        <strain evidence="2 3">AR32</strain>
    </source>
</reference>
<dbReference type="Pfam" id="PF19571">
    <property type="entry name" value="ACT_8"/>
    <property type="match status" value="1"/>
</dbReference>
<name>A0A1H5RNM6_XYLRU</name>
<evidence type="ECO:0000313" key="3">
    <source>
        <dbReference type="Proteomes" id="UP000236735"/>
    </source>
</evidence>
<dbReference type="SUPFAM" id="SSF55021">
    <property type="entry name" value="ACT-like"/>
    <property type="match status" value="2"/>
</dbReference>
<accession>A0A1H5RNM6</accession>
<dbReference type="PANTHER" id="PTHR40099:SF1">
    <property type="entry name" value="ACETOLACTATE SYNTHASE, SMALL SUBUNIT"/>
    <property type="match status" value="1"/>
</dbReference>
<dbReference type="InterPro" id="IPR002912">
    <property type="entry name" value="ACT_dom"/>
</dbReference>
<dbReference type="CDD" id="cd04882">
    <property type="entry name" value="ACT_Bt0572_2"/>
    <property type="match status" value="1"/>
</dbReference>
<dbReference type="InterPro" id="IPR045865">
    <property type="entry name" value="ACT-like_dom_sf"/>
</dbReference>
<dbReference type="PROSITE" id="PS51671">
    <property type="entry name" value="ACT"/>
    <property type="match status" value="1"/>
</dbReference>
<dbReference type="CDD" id="cd04908">
    <property type="entry name" value="ACT_Bt0572_1"/>
    <property type="match status" value="1"/>
</dbReference>
<sequence length="141" mass="15395">MKTKQLSIFLENKSGRLTEVTEALGAAGINLSAMSIADNSDFGILRCIVSDPDKAYKVLKEQHFAVKITDVIGFVCPNVHGSLAVVLKHLSDNGVFIEYMYSFANGDVATVVIRPTDLDACEKILAEKKVELMAANDLYQL</sequence>
<evidence type="ECO:0000313" key="2">
    <source>
        <dbReference type="EMBL" id="SEF39127.1"/>
    </source>
</evidence>
<dbReference type="RefSeq" id="WP_036909448.1">
    <property type="nucleotide sequence ID" value="NZ_FNUV01000001.1"/>
</dbReference>
<dbReference type="Proteomes" id="UP000236735">
    <property type="component" value="Unassembled WGS sequence"/>
</dbReference>
<dbReference type="EMBL" id="FNUV01000001">
    <property type="protein sequence ID" value="SEF39127.1"/>
    <property type="molecule type" value="Genomic_DNA"/>
</dbReference>
<feature type="domain" description="ACT" evidence="1">
    <location>
        <begin position="5"/>
        <end position="82"/>
    </location>
</feature>
<dbReference type="InterPro" id="IPR045739">
    <property type="entry name" value="ACT_dom_pair"/>
</dbReference>
<organism evidence="2 3">
    <name type="scientific">Xylanibacter ruminicola</name>
    <name type="common">Prevotella ruminicola</name>
    <dbReference type="NCBI Taxonomy" id="839"/>
    <lineage>
        <taxon>Bacteria</taxon>
        <taxon>Pseudomonadati</taxon>
        <taxon>Bacteroidota</taxon>
        <taxon>Bacteroidia</taxon>
        <taxon>Bacteroidales</taxon>
        <taxon>Prevotellaceae</taxon>
        <taxon>Xylanibacter</taxon>
    </lineage>
</organism>
<proteinExistence type="predicted"/>
<protein>
    <submittedName>
        <fullName evidence="2">Uncharacterized conserved protein, contains tandem ACT domains</fullName>
    </submittedName>
</protein>
<dbReference type="Gene3D" id="3.30.2130.10">
    <property type="entry name" value="VC0802-like"/>
    <property type="match status" value="1"/>
</dbReference>
<dbReference type="PANTHER" id="PTHR40099">
    <property type="entry name" value="ACETOLACTATE SYNTHASE, SMALL SUBUNIT"/>
    <property type="match status" value="1"/>
</dbReference>